<name>A0ABW8ISK1_9GAMM</name>
<comment type="caution">
    <text evidence="3">The sequence shown here is derived from an EMBL/GenBank/DDBJ whole genome shotgun (WGS) entry which is preliminary data.</text>
</comment>
<evidence type="ECO:0000313" key="3">
    <source>
        <dbReference type="EMBL" id="MFK2872888.1"/>
    </source>
</evidence>
<evidence type="ECO:0000259" key="2">
    <source>
        <dbReference type="Pfam" id="PF03886"/>
    </source>
</evidence>
<dbReference type="Pfam" id="PF03886">
    <property type="entry name" value="ABC_trans_aux"/>
    <property type="match status" value="1"/>
</dbReference>
<dbReference type="EMBL" id="JADIKG010000011">
    <property type="protein sequence ID" value="MFK2872888.1"/>
    <property type="molecule type" value="Genomic_DNA"/>
</dbReference>
<accession>A0ABW8ISK1</accession>
<evidence type="ECO:0000256" key="1">
    <source>
        <dbReference type="SAM" id="SignalP"/>
    </source>
</evidence>
<dbReference type="Proteomes" id="UP001620405">
    <property type="component" value="Unassembled WGS sequence"/>
</dbReference>
<feature type="chain" id="PRO_5045577705" evidence="1">
    <location>
        <begin position="23"/>
        <end position="205"/>
    </location>
</feature>
<organism evidence="3 4">
    <name type="scientific">Dyella lipolytica</name>
    <dbReference type="NCBI Taxonomy" id="1867835"/>
    <lineage>
        <taxon>Bacteria</taxon>
        <taxon>Pseudomonadati</taxon>
        <taxon>Pseudomonadota</taxon>
        <taxon>Gammaproteobacteria</taxon>
        <taxon>Lysobacterales</taxon>
        <taxon>Rhodanobacteraceae</taxon>
        <taxon>Dyella</taxon>
    </lineage>
</organism>
<reference evidence="3 4" key="1">
    <citation type="submission" date="2020-10" db="EMBL/GenBank/DDBJ databases">
        <title>Phylogeny of dyella-like bacteria.</title>
        <authorList>
            <person name="Fu J."/>
        </authorList>
    </citation>
    <scope>NUCLEOTIDE SEQUENCE [LARGE SCALE GENOMIC DNA]</scope>
    <source>
        <strain evidence="3 4">DHOB07</strain>
    </source>
</reference>
<feature type="domain" description="ABC-type transport auxiliary lipoprotein component" evidence="2">
    <location>
        <begin position="27"/>
        <end position="188"/>
    </location>
</feature>
<dbReference type="InterPro" id="IPR005586">
    <property type="entry name" value="ABC_trans_aux"/>
</dbReference>
<evidence type="ECO:0000313" key="4">
    <source>
        <dbReference type="Proteomes" id="UP001620405"/>
    </source>
</evidence>
<dbReference type="SUPFAM" id="SSF159594">
    <property type="entry name" value="XCC0632-like"/>
    <property type="match status" value="1"/>
</dbReference>
<dbReference type="Gene3D" id="3.40.50.10610">
    <property type="entry name" value="ABC-type transport auxiliary lipoprotein component"/>
    <property type="match status" value="1"/>
</dbReference>
<gene>
    <name evidence="3" type="ORF">ISP13_05040</name>
</gene>
<feature type="signal peptide" evidence="1">
    <location>
        <begin position="1"/>
        <end position="22"/>
    </location>
</feature>
<sequence>MIRVRHLMAACAALLLAACASAPTHYYTLIPAPDNAQAEGSAPPASFQFELLPVGIPAQDDVPQLVVRQGGQAVALLNGERWIAPLADDIRGALSVDLSRRLNAQDISSGLPVDGKPVLRIKVDLRRFDSSPGSYALIEATWTVRPLKGTGNVVLTCSSRINEDVGQGYEGLVAGHQRALSELAQQIASVAPAMAVGTVPACPVR</sequence>
<keyword evidence="1" id="KW-0732">Signal</keyword>
<dbReference type="RefSeq" id="WP_284398640.1">
    <property type="nucleotide sequence ID" value="NZ_BSNQ01000003.1"/>
</dbReference>
<proteinExistence type="predicted"/>
<keyword evidence="4" id="KW-1185">Reference proteome</keyword>
<protein>
    <submittedName>
        <fullName evidence="3">Membrane integrity-associated transporter subunit PqiC</fullName>
    </submittedName>
</protein>
<dbReference type="PROSITE" id="PS51257">
    <property type="entry name" value="PROKAR_LIPOPROTEIN"/>
    <property type="match status" value="1"/>
</dbReference>